<feature type="region of interest" description="Disordered" evidence="5">
    <location>
        <begin position="921"/>
        <end position="1538"/>
    </location>
</feature>
<feature type="compositionally biased region" description="Acidic residues" evidence="5">
    <location>
        <begin position="1122"/>
        <end position="1137"/>
    </location>
</feature>
<evidence type="ECO:0000256" key="5">
    <source>
        <dbReference type="SAM" id="MobiDB-lite"/>
    </source>
</evidence>
<feature type="compositionally biased region" description="Polar residues" evidence="5">
    <location>
        <begin position="1743"/>
        <end position="1754"/>
    </location>
</feature>
<dbReference type="SUPFAM" id="SSF57903">
    <property type="entry name" value="FYVE/PHD zinc finger"/>
    <property type="match status" value="1"/>
</dbReference>
<dbReference type="CDD" id="cd15545">
    <property type="entry name" value="PHD_BAZ2A_like"/>
    <property type="match status" value="1"/>
</dbReference>
<feature type="compositionally biased region" description="Polar residues" evidence="5">
    <location>
        <begin position="1789"/>
        <end position="1799"/>
    </location>
</feature>
<feature type="compositionally biased region" description="Low complexity" evidence="5">
    <location>
        <begin position="1312"/>
        <end position="1321"/>
    </location>
</feature>
<organism evidence="8">
    <name type="scientific">Cacopsylla melanoneura</name>
    <dbReference type="NCBI Taxonomy" id="428564"/>
    <lineage>
        <taxon>Eukaryota</taxon>
        <taxon>Metazoa</taxon>
        <taxon>Ecdysozoa</taxon>
        <taxon>Arthropoda</taxon>
        <taxon>Hexapoda</taxon>
        <taxon>Insecta</taxon>
        <taxon>Pterygota</taxon>
        <taxon>Neoptera</taxon>
        <taxon>Paraneoptera</taxon>
        <taxon>Hemiptera</taxon>
        <taxon>Sternorrhyncha</taxon>
        <taxon>Psylloidea</taxon>
        <taxon>Psyllidae</taxon>
        <taxon>Psyllinae</taxon>
        <taxon>Cacopsylla</taxon>
    </lineage>
</organism>
<feature type="compositionally biased region" description="Basic residues" evidence="5">
    <location>
        <begin position="1512"/>
        <end position="1529"/>
    </location>
</feature>
<feature type="compositionally biased region" description="Basic residues" evidence="5">
    <location>
        <begin position="1341"/>
        <end position="1376"/>
    </location>
</feature>
<dbReference type="InterPro" id="IPR057031">
    <property type="entry name" value="SFR19-like_C"/>
</dbReference>
<feature type="compositionally biased region" description="Basic residues" evidence="5">
    <location>
        <begin position="1322"/>
        <end position="1333"/>
    </location>
</feature>
<evidence type="ECO:0000256" key="3">
    <source>
        <dbReference type="ARBA" id="ARBA00022833"/>
    </source>
</evidence>
<dbReference type="PANTHER" id="PTHR12618:SF20">
    <property type="entry name" value="PHD AND RING FINGER DOMAIN-CONTAINING PROTEIN 1"/>
    <property type="match status" value="1"/>
</dbReference>
<dbReference type="InterPro" id="IPR047157">
    <property type="entry name" value="PHRF1/Atg35"/>
</dbReference>
<dbReference type="InterPro" id="IPR001965">
    <property type="entry name" value="Znf_PHD"/>
</dbReference>
<feature type="compositionally biased region" description="Polar residues" evidence="5">
    <location>
        <begin position="101"/>
        <end position="116"/>
    </location>
</feature>
<dbReference type="InterPro" id="IPR011011">
    <property type="entry name" value="Znf_FYVE_PHD"/>
</dbReference>
<feature type="compositionally biased region" description="Basic residues" evidence="5">
    <location>
        <begin position="432"/>
        <end position="449"/>
    </location>
</feature>
<dbReference type="SUPFAM" id="SSF57850">
    <property type="entry name" value="RING/U-box"/>
    <property type="match status" value="1"/>
</dbReference>
<feature type="compositionally biased region" description="Polar residues" evidence="5">
    <location>
        <begin position="1657"/>
        <end position="1670"/>
    </location>
</feature>
<dbReference type="Pfam" id="PF23030">
    <property type="entry name" value="SCAF11-like_C"/>
    <property type="match status" value="1"/>
</dbReference>
<feature type="compositionally biased region" description="Basic and acidic residues" evidence="5">
    <location>
        <begin position="939"/>
        <end position="950"/>
    </location>
</feature>
<feature type="compositionally biased region" description="Basic residues" evidence="5">
    <location>
        <begin position="26"/>
        <end position="38"/>
    </location>
</feature>
<feature type="compositionally biased region" description="Basic residues" evidence="5">
    <location>
        <begin position="1384"/>
        <end position="1422"/>
    </location>
</feature>
<feature type="compositionally biased region" description="Polar residues" evidence="5">
    <location>
        <begin position="161"/>
        <end position="181"/>
    </location>
</feature>
<feature type="compositionally biased region" description="Low complexity" evidence="5">
    <location>
        <begin position="1994"/>
        <end position="2010"/>
    </location>
</feature>
<feature type="region of interest" description="Disordered" evidence="5">
    <location>
        <begin position="364"/>
        <end position="459"/>
    </location>
</feature>
<feature type="compositionally biased region" description="Polar residues" evidence="5">
    <location>
        <begin position="367"/>
        <end position="387"/>
    </location>
</feature>
<dbReference type="GO" id="GO:0008270">
    <property type="term" value="F:zinc ion binding"/>
    <property type="evidence" value="ECO:0007669"/>
    <property type="project" value="UniProtKB-KW"/>
</dbReference>
<dbReference type="InterPro" id="IPR019787">
    <property type="entry name" value="Znf_PHD-finger"/>
</dbReference>
<feature type="compositionally biased region" description="Low complexity" evidence="5">
    <location>
        <begin position="1468"/>
        <end position="1483"/>
    </location>
</feature>
<feature type="compositionally biased region" description="Basic and acidic residues" evidence="5">
    <location>
        <begin position="1195"/>
        <end position="1217"/>
    </location>
</feature>
<feature type="compositionally biased region" description="Basic and acidic residues" evidence="5">
    <location>
        <begin position="1423"/>
        <end position="1442"/>
    </location>
</feature>
<feature type="region of interest" description="Disordered" evidence="5">
    <location>
        <begin position="1994"/>
        <end position="2018"/>
    </location>
</feature>
<feature type="compositionally biased region" description="Basic and acidic residues" evidence="5">
    <location>
        <begin position="1036"/>
        <end position="1084"/>
    </location>
</feature>
<dbReference type="Gene3D" id="3.30.40.10">
    <property type="entry name" value="Zinc/RING finger domain, C3HC4 (zinc finger)"/>
    <property type="match status" value="2"/>
</dbReference>
<feature type="compositionally biased region" description="Basic and acidic residues" evidence="5">
    <location>
        <begin position="1261"/>
        <end position="1274"/>
    </location>
</feature>
<evidence type="ECO:0000256" key="1">
    <source>
        <dbReference type="ARBA" id="ARBA00022723"/>
    </source>
</evidence>
<feature type="compositionally biased region" description="Basic and acidic residues" evidence="5">
    <location>
        <begin position="1281"/>
        <end position="1307"/>
    </location>
</feature>
<dbReference type="SMART" id="SM00184">
    <property type="entry name" value="RING"/>
    <property type="match status" value="2"/>
</dbReference>
<name>A0A8D9B5C6_9HEMI</name>
<feature type="compositionally biased region" description="Polar residues" evidence="5">
    <location>
        <begin position="401"/>
        <end position="419"/>
    </location>
</feature>
<evidence type="ECO:0000259" key="7">
    <source>
        <dbReference type="PROSITE" id="PS50089"/>
    </source>
</evidence>
<feature type="compositionally biased region" description="Basic residues" evidence="5">
    <location>
        <begin position="1443"/>
        <end position="1467"/>
    </location>
</feature>
<dbReference type="PROSITE" id="PS50016">
    <property type="entry name" value="ZF_PHD_2"/>
    <property type="match status" value="1"/>
</dbReference>
<feature type="compositionally biased region" description="Basic and acidic residues" evidence="5">
    <location>
        <begin position="479"/>
        <end position="496"/>
    </location>
</feature>
<dbReference type="EMBL" id="HBUF01603932">
    <property type="protein sequence ID" value="CAG6776984.1"/>
    <property type="molecule type" value="Transcribed_RNA"/>
</dbReference>
<dbReference type="SMART" id="SM00249">
    <property type="entry name" value="PHD"/>
    <property type="match status" value="1"/>
</dbReference>
<dbReference type="EMBL" id="HBUF01603930">
    <property type="protein sequence ID" value="CAG6776978.1"/>
    <property type="molecule type" value="Transcribed_RNA"/>
</dbReference>
<dbReference type="PROSITE" id="PS50089">
    <property type="entry name" value="ZF_RING_2"/>
    <property type="match status" value="1"/>
</dbReference>
<evidence type="ECO:0000313" key="8">
    <source>
        <dbReference type="EMBL" id="CAG6776987.1"/>
    </source>
</evidence>
<dbReference type="PANTHER" id="PTHR12618">
    <property type="entry name" value="PHD AND RING FINGER DOMAIN-CONTAINING PROTEIN 1"/>
    <property type="match status" value="1"/>
</dbReference>
<feature type="compositionally biased region" description="Basic residues" evidence="5">
    <location>
        <begin position="1177"/>
        <end position="1186"/>
    </location>
</feature>
<dbReference type="InterPro" id="IPR013083">
    <property type="entry name" value="Znf_RING/FYVE/PHD"/>
</dbReference>
<feature type="compositionally biased region" description="Acidic residues" evidence="5">
    <location>
        <begin position="718"/>
        <end position="733"/>
    </location>
</feature>
<dbReference type="Pfam" id="PF13639">
    <property type="entry name" value="zf-RING_2"/>
    <property type="match status" value="1"/>
</dbReference>
<feature type="compositionally biased region" description="Acidic residues" evidence="5">
    <location>
        <begin position="926"/>
        <end position="935"/>
    </location>
</feature>
<keyword evidence="3" id="KW-0862">Zinc</keyword>
<feature type="compositionally biased region" description="Basic and acidic residues" evidence="5">
    <location>
        <begin position="1"/>
        <end position="13"/>
    </location>
</feature>
<protein>
    <submittedName>
        <fullName evidence="8">PHD and RING finger domain-containing protein 1</fullName>
    </submittedName>
</protein>
<dbReference type="PROSITE" id="PS01359">
    <property type="entry name" value="ZF_PHD_1"/>
    <property type="match status" value="1"/>
</dbReference>
<feature type="compositionally biased region" description="Low complexity" evidence="5">
    <location>
        <begin position="1772"/>
        <end position="1783"/>
    </location>
</feature>
<dbReference type="InterPro" id="IPR019786">
    <property type="entry name" value="Zinc_finger_PHD-type_CS"/>
</dbReference>
<sequence length="2018" mass="223850">MMDRDTLNERPTDDSESTSPGNPATMKKKKKLKQRAVNKRFAGQSSGDSSSGSEDIVSRPLRSARRPNTSIVSSESEDDTGLVVRSDNPANRLVLSTSSDSNVVFPSTSRCVQETPSSSSSSSPIMLPHKNRTTIIGSDTSTSTSSDLIVNSRRGVVRQVVSESPSTSSDRQTSRNGQPMSTDDDEGPQDFLRTNRLNKLSSTESSEDEDCPSCAICLSSLANRIAAQISGCSHEFHNTCILKWSERTNTCPIDRSKFNKITVKNKEGKIVKVTEIDDKNAATADDDEQPFPDEAINCVICGSAENEEVLLLCDGCNRGFHIFCLTPPLDRVPEGNWICEHCSPVITLTDSIYFNDELDISIEDYSDNSNQSDMSASSNEMSDDPNQPSTSTRPSRRGRYQSASTLTVSVSSRNQNLLRNTRVRHTTITIKQTRKRKKRRRRGTRRSRRNVGPSTVSSRSRIMAAAIAKINSAACQDRGNTETRHREKTIRSEPGRPRLSLFSSDNFDNYYNPESDGEDGGLGGSGDVAVTARSRFPTPRLMDRKAAVARLINTNRRPRVAPRVTVPSATSSASSVNVLDDIMGMMEVENKKKTGSIPIKKDGTFSIPEKVDVNSDKNKEKVTETPGYPGSGVPNRGRGYYNSPGGGGQHHGARHQAGVFSSRGASPQFSPRFSPFPTGRNNSDGFQSFRTPQPRFRSNAPRRFPSRRSLPASLLMEPEAEQEEHDEDVDIYGDIDSGPLVVNNSAVGTLEPPPQPPAALFDLGPPPEPPAALLNIGSPEEGPSDEEKGLIIDDNEYDPADPCDSPETIENPPSISSDSSSDGLGAIPIPEAEPPVYSCAPRPGNIQSDSEEDCPNTSLYSSTSLAFARNKSKNNGDSERENDQESPVKPSPTNENNSIGAKSGPIRFSIGSKHVLAEPAKKIDLFSDDDDDESNSNDAESKEENHKNENEEQTNSEKDEEVATGVVNYPSDEDQEMIETLEENVSQDSEMEAKDEDKLSNGNDMTNSNNSSKTKQDEDKDSENEGEELSEEFPLETDKEASEHIEANTESPKDNSDEMSPKKLHADAAKSLEEEIFGSEKGEENEVDKDEVSTQGEEILDLNTENLQGVTDATVHEGSLQDTEEKEEDEEQDDDDDARAKSDSYNALDGLDVDPVSDSEYGSLSDAAEVDEAGKIDKKKKKKRKNTDREEGEIVEPKKKDRKKDKDDNNENSLGEKKSKKKKDKEFVELSPLQEKTLNNNKDNQDQEPGESVSWKKLSKNTKDRNYRDKDDIKGRKKKEGRKELERYNVRKIVGEKAFIRKDEFGRDISVSRSKSPSFGRSPRRRSRSRKRSPSRDRSKSPGRKNKKRRSRSKSLDRFRKRSLSRSPPRPRKRSRSPSLQKVKDRKIQKRGRSRSRSRRRSRTPKRLRSRSRSKPKKRSRSRDKGKGKLKKDKGGDNLKGKDIKKRKKRPRSRSWSKTRKSSRSPRGKSPFDFSSTSISRSPSPAPPATFRKSRSWSRDKNLTVIVPNTTNKKKDKKKSKENKRRKHKDDHSPTLSKEVFTSGDNILVSVNFAHAEKNVPETTAKVDKVKPATKRSKKDIQAMKAAKVKEIAAKAKPVAIIDLDVSPFRERTPSPKEVIVLCDSDSDIDVASAKANEMKAISSGPKTPPEPHIKFSINSKNQAISTISNPLMDIDDKQGPNTPPDPPSPGPTSPYDPFDPTKSRSPSPVLQSAPNDSIELKTPNDNMDKNQLELLKPAATPSKDSTQSPSKVISVNILDDNNQKQDDKLVTSSMSSTLQSSLPIYTPAMSNSNGRNNINGAEAMEDILNIDSDGVYSPGSSLGDDLFDPPKKSPPPSSVNKKFDSLFVPKNSTSAKSIPYEPKQVPVSGTPKKSAAPKYTPTKTKSSKLDEDQLKILDEVPSSAVEMQVKYKYLKKLNRQERVVEEVKHVLKPHYNKKHVTKEQYKDILRKSVPKICHNKSGEINPSKIHSLIEAYVKKYRIMNKKRTGGNIGNSVVTNNNNTNNNINSKKTKTMWN</sequence>
<accession>A0A8D9B5C6</accession>
<evidence type="ECO:0000259" key="6">
    <source>
        <dbReference type="PROSITE" id="PS50016"/>
    </source>
</evidence>
<reference evidence="8" key="1">
    <citation type="submission" date="2021-05" db="EMBL/GenBank/DDBJ databases">
        <authorList>
            <person name="Alioto T."/>
            <person name="Alioto T."/>
            <person name="Gomez Garrido J."/>
        </authorList>
    </citation>
    <scope>NUCLEOTIDE SEQUENCE</scope>
</reference>
<feature type="region of interest" description="Disordered" evidence="5">
    <location>
        <begin position="1820"/>
        <end position="1888"/>
    </location>
</feature>
<feature type="compositionally biased region" description="Acidic residues" evidence="5">
    <location>
        <begin position="951"/>
        <end position="962"/>
    </location>
</feature>
<feature type="compositionally biased region" description="Polar residues" evidence="5">
    <location>
        <begin position="891"/>
        <end position="900"/>
    </location>
</feature>
<feature type="compositionally biased region" description="Polar residues" evidence="5">
    <location>
        <begin position="1704"/>
        <end position="1716"/>
    </location>
</feature>
<feature type="region of interest" description="Disordered" evidence="5">
    <location>
        <begin position="675"/>
        <end position="906"/>
    </location>
</feature>
<dbReference type="InterPro" id="IPR001841">
    <property type="entry name" value="Znf_RING"/>
</dbReference>
<keyword evidence="2 4" id="KW-0863">Zinc-finger</keyword>
<feature type="compositionally biased region" description="Low complexity" evidence="5">
    <location>
        <begin position="43"/>
        <end position="53"/>
    </location>
</feature>
<feature type="region of interest" description="Disordered" evidence="5">
    <location>
        <begin position="1637"/>
        <end position="1799"/>
    </location>
</feature>
<evidence type="ECO:0000256" key="4">
    <source>
        <dbReference type="PROSITE-ProRule" id="PRU00175"/>
    </source>
</evidence>
<feature type="compositionally biased region" description="Polar residues" evidence="5">
    <location>
        <begin position="855"/>
        <end position="865"/>
    </location>
</feature>
<feature type="domain" description="PHD-type" evidence="6">
    <location>
        <begin position="295"/>
        <end position="345"/>
    </location>
</feature>
<keyword evidence="1" id="KW-0479">Metal-binding</keyword>
<feature type="compositionally biased region" description="Polar residues" evidence="5">
    <location>
        <begin position="1000"/>
        <end position="1013"/>
    </location>
</feature>
<feature type="compositionally biased region" description="Low complexity" evidence="5">
    <location>
        <begin position="1871"/>
        <end position="1885"/>
    </location>
</feature>
<feature type="compositionally biased region" description="Polar residues" evidence="5">
    <location>
        <begin position="679"/>
        <end position="691"/>
    </location>
</feature>
<feature type="compositionally biased region" description="Low complexity" evidence="5">
    <location>
        <begin position="133"/>
        <end position="147"/>
    </location>
</feature>
<feature type="domain" description="RING-type" evidence="7">
    <location>
        <begin position="214"/>
        <end position="255"/>
    </location>
</feature>
<feature type="compositionally biased region" description="Basic and acidic residues" evidence="5">
    <location>
        <begin position="614"/>
        <end position="623"/>
    </location>
</feature>
<dbReference type="EMBL" id="HBUF01603933">
    <property type="protein sequence ID" value="CAG6776987.1"/>
    <property type="molecule type" value="Transcribed_RNA"/>
</dbReference>
<feature type="compositionally biased region" description="Basic and acidic residues" evidence="5">
    <location>
        <begin position="874"/>
        <end position="883"/>
    </location>
</feature>
<feature type="region of interest" description="Disordered" evidence="5">
    <location>
        <begin position="476"/>
        <end position="505"/>
    </location>
</feature>
<feature type="compositionally biased region" description="Acidic residues" evidence="5">
    <location>
        <begin position="971"/>
        <end position="982"/>
    </location>
</feature>
<dbReference type="EMBL" id="HBUF01603931">
    <property type="protein sequence ID" value="CAG6776981.1"/>
    <property type="molecule type" value="Transcribed_RNA"/>
</dbReference>
<evidence type="ECO:0000256" key="2">
    <source>
        <dbReference type="ARBA" id="ARBA00022771"/>
    </source>
</evidence>
<proteinExistence type="predicted"/>
<feature type="region of interest" description="Disordered" evidence="5">
    <location>
        <begin position="101"/>
        <end position="191"/>
    </location>
</feature>
<dbReference type="Pfam" id="PF00628">
    <property type="entry name" value="PHD"/>
    <property type="match status" value="1"/>
</dbReference>
<feature type="region of interest" description="Disordered" evidence="5">
    <location>
        <begin position="1"/>
        <end position="84"/>
    </location>
</feature>
<feature type="region of interest" description="Disordered" evidence="5">
    <location>
        <begin position="614"/>
        <end position="636"/>
    </location>
</feature>
<feature type="compositionally biased region" description="Pro residues" evidence="5">
    <location>
        <begin position="1682"/>
        <end position="1695"/>
    </location>
</feature>
<feature type="compositionally biased region" description="Acidic residues" evidence="5">
    <location>
        <begin position="1019"/>
        <end position="1035"/>
    </location>
</feature>